<sequence length="313" mass="36643">MKAASGVQKNFTTITLIMKFTACSHMSGRNNENRGFYMDLKSRLQDIKKNDYEGNDYEIVMDEMIENIGHPDPELRDQLIYTTFYWWVEKDLLSDNSLRKLLSVSLDESHLFYKIGERSTDTVFTRSFSSLAAALVLRKDAENQHLPEELILEAIDKSIQYLKKERDTRGFLHGKGWAHSIAHGADLLAASIRHPYFPSEKIAACLEAVKSCYQKEAIYTDDEDERLIFVIEALLQKGLTQQQLLEWVHSMNDHLKKQFDETGYSVPFFKKKKNFLDLLKSLYFRLGYSQKFKEVQKEISMVLEQWHRNIYRI</sequence>
<protein>
    <submittedName>
        <fullName evidence="1">DUF2785 domain-containing protein</fullName>
    </submittedName>
</protein>
<dbReference type="EMBL" id="VTEH01000001">
    <property type="protein sequence ID" value="TYR77349.1"/>
    <property type="molecule type" value="Genomic_DNA"/>
</dbReference>
<dbReference type="AlphaFoldDB" id="A0A5D4KKH3"/>
<dbReference type="InterPro" id="IPR021247">
    <property type="entry name" value="DUF2785"/>
</dbReference>
<accession>A0A5D4KKH3</accession>
<gene>
    <name evidence="1" type="ORF">FZC79_00555</name>
</gene>
<dbReference type="Proteomes" id="UP000323317">
    <property type="component" value="Unassembled WGS sequence"/>
</dbReference>
<name>A0A5D4KKH3_9BACI</name>
<organism evidence="1 2">
    <name type="scientific">Rossellomorea vietnamensis</name>
    <dbReference type="NCBI Taxonomy" id="218284"/>
    <lineage>
        <taxon>Bacteria</taxon>
        <taxon>Bacillati</taxon>
        <taxon>Bacillota</taxon>
        <taxon>Bacilli</taxon>
        <taxon>Bacillales</taxon>
        <taxon>Bacillaceae</taxon>
        <taxon>Rossellomorea</taxon>
    </lineage>
</organism>
<evidence type="ECO:0000313" key="1">
    <source>
        <dbReference type="EMBL" id="TYR77349.1"/>
    </source>
</evidence>
<proteinExistence type="predicted"/>
<dbReference type="Pfam" id="PF10978">
    <property type="entry name" value="DUF2785"/>
    <property type="match status" value="1"/>
</dbReference>
<reference evidence="1 2" key="1">
    <citation type="submission" date="2019-08" db="EMBL/GenBank/DDBJ databases">
        <title>Bacillus genomes from the desert of Cuatro Cienegas, Coahuila.</title>
        <authorList>
            <person name="Olmedo-Alvarez G."/>
        </authorList>
    </citation>
    <scope>NUCLEOTIDE SEQUENCE [LARGE SCALE GENOMIC DNA]</scope>
    <source>
        <strain evidence="1 2">CH40_1T</strain>
    </source>
</reference>
<comment type="caution">
    <text evidence="1">The sequence shown here is derived from an EMBL/GenBank/DDBJ whole genome shotgun (WGS) entry which is preliminary data.</text>
</comment>
<evidence type="ECO:0000313" key="2">
    <source>
        <dbReference type="Proteomes" id="UP000323317"/>
    </source>
</evidence>